<dbReference type="PANTHER" id="PTHR43253">
    <property type="entry name" value="TRICORN PROTEASE HOMOLOG 2-RELATED"/>
    <property type="match status" value="1"/>
</dbReference>
<comment type="subcellular location">
    <subcellularLocation>
        <location evidence="1 7">Cytoplasm</location>
    </subcellularLocation>
</comment>
<dbReference type="Pfam" id="PF26549">
    <property type="entry name" value="Tricorn_N"/>
    <property type="match status" value="1"/>
</dbReference>
<reference evidence="11 12" key="1">
    <citation type="submission" date="2023-08" db="EMBL/GenBank/DDBJ databases">
        <title>Pleionea litopenaei sp. nov., isolated from stomach of juvenile Litopenaeus vannamei.</title>
        <authorList>
            <person name="Rho A.M."/>
            <person name="Hwang C.Y."/>
        </authorList>
    </citation>
    <scope>NUCLEOTIDE SEQUENCE [LARGE SCALE GENOMIC DNA]</scope>
    <source>
        <strain evidence="11 12">HL-JVS1</strain>
    </source>
</reference>
<organism evidence="11 12">
    <name type="scientific">Pleionea litopenaei</name>
    <dbReference type="NCBI Taxonomy" id="3070815"/>
    <lineage>
        <taxon>Bacteria</taxon>
        <taxon>Pseudomonadati</taxon>
        <taxon>Pseudomonadota</taxon>
        <taxon>Gammaproteobacteria</taxon>
        <taxon>Oceanospirillales</taxon>
        <taxon>Pleioneaceae</taxon>
        <taxon>Pleionea</taxon>
    </lineage>
</organism>
<evidence type="ECO:0000256" key="7">
    <source>
        <dbReference type="PIRNR" id="PIRNR036421"/>
    </source>
</evidence>
<dbReference type="InterPro" id="IPR015943">
    <property type="entry name" value="WD40/YVTN_repeat-like_dom_sf"/>
</dbReference>
<dbReference type="SUPFAM" id="SSF82171">
    <property type="entry name" value="DPP6 N-terminal domain-like"/>
    <property type="match status" value="1"/>
</dbReference>
<keyword evidence="9" id="KW-0732">Signal</keyword>
<feature type="signal peptide" evidence="9">
    <location>
        <begin position="1"/>
        <end position="26"/>
    </location>
</feature>
<name>A0AA51RWN1_9GAMM</name>
<dbReference type="PANTHER" id="PTHR43253:SF1">
    <property type="entry name" value="TRICORN PROTEASE HOMOLOG 2-RELATED"/>
    <property type="match status" value="1"/>
</dbReference>
<accession>A0AA51RWN1</accession>
<keyword evidence="6 7" id="KW-0720">Serine protease</keyword>
<comment type="function">
    <text evidence="7">Degrades oligopeptides.</text>
</comment>
<evidence type="ECO:0000256" key="8">
    <source>
        <dbReference type="PIRSR" id="PIRSR036421-1"/>
    </source>
</evidence>
<dbReference type="InterPro" id="IPR036034">
    <property type="entry name" value="PDZ_sf"/>
</dbReference>
<dbReference type="InterPro" id="IPR029045">
    <property type="entry name" value="ClpP/crotonase-like_dom_sf"/>
</dbReference>
<dbReference type="AlphaFoldDB" id="A0AA51RWN1"/>
<dbReference type="InterPro" id="IPR028204">
    <property type="entry name" value="Tricorn_C1"/>
</dbReference>
<evidence type="ECO:0000256" key="9">
    <source>
        <dbReference type="SAM" id="SignalP"/>
    </source>
</evidence>
<feature type="chain" id="PRO_5041437400" description="Tricorn protease homolog" evidence="9">
    <location>
        <begin position="27"/>
        <end position="1077"/>
    </location>
</feature>
<evidence type="ECO:0000313" key="12">
    <source>
        <dbReference type="Proteomes" id="UP001239782"/>
    </source>
</evidence>
<evidence type="ECO:0000256" key="4">
    <source>
        <dbReference type="ARBA" id="ARBA00022670"/>
    </source>
</evidence>
<dbReference type="GO" id="GO:0005737">
    <property type="term" value="C:cytoplasm"/>
    <property type="evidence" value="ECO:0007669"/>
    <property type="project" value="UniProtKB-SubCell"/>
</dbReference>
<evidence type="ECO:0000313" key="11">
    <source>
        <dbReference type="EMBL" id="WMS88829.1"/>
    </source>
</evidence>
<gene>
    <name evidence="11" type="ORF">Q9312_07895</name>
</gene>
<dbReference type="Pfam" id="PF14684">
    <property type="entry name" value="Tricorn_C1"/>
    <property type="match status" value="1"/>
</dbReference>
<dbReference type="CDD" id="cd07562">
    <property type="entry name" value="Peptidase_S41_TRI"/>
    <property type="match status" value="1"/>
</dbReference>
<dbReference type="Pfam" id="PF14685">
    <property type="entry name" value="PDZ_Tricorn"/>
    <property type="match status" value="1"/>
</dbReference>
<dbReference type="Gene3D" id="3.90.226.10">
    <property type="entry name" value="2-enoyl-CoA Hydratase, Chain A, domain 1"/>
    <property type="match status" value="1"/>
</dbReference>
<keyword evidence="12" id="KW-1185">Reference proteome</keyword>
<dbReference type="SUPFAM" id="SSF50969">
    <property type="entry name" value="YVTN repeat-like/Quinoprotein amine dehydrogenase"/>
    <property type="match status" value="1"/>
</dbReference>
<evidence type="ECO:0000256" key="6">
    <source>
        <dbReference type="ARBA" id="ARBA00022825"/>
    </source>
</evidence>
<evidence type="ECO:0000256" key="2">
    <source>
        <dbReference type="ARBA" id="ARBA00008524"/>
    </source>
</evidence>
<evidence type="ECO:0000256" key="1">
    <source>
        <dbReference type="ARBA" id="ARBA00004496"/>
    </source>
</evidence>
<dbReference type="InterPro" id="IPR012393">
    <property type="entry name" value="Tricorn_protease"/>
</dbReference>
<feature type="active site" description="Charge relay system" evidence="8">
    <location>
        <position position="743"/>
    </location>
</feature>
<dbReference type="Proteomes" id="UP001239782">
    <property type="component" value="Chromosome"/>
</dbReference>
<dbReference type="Gene3D" id="2.120.10.60">
    <property type="entry name" value="Tricorn protease N-terminal domain"/>
    <property type="match status" value="1"/>
</dbReference>
<comment type="similarity">
    <text evidence="2 7">Belongs to the peptidase S41B family.</text>
</comment>
<dbReference type="SUPFAM" id="SSF50156">
    <property type="entry name" value="PDZ domain-like"/>
    <property type="match status" value="1"/>
</dbReference>
<dbReference type="Gene3D" id="3.30.750.44">
    <property type="match status" value="1"/>
</dbReference>
<dbReference type="Pfam" id="PF26550">
    <property type="entry name" value="Tricorn_2nd"/>
    <property type="match status" value="1"/>
</dbReference>
<sequence>MPKAFSTIKTALALGLGVAASASALAQEPTRLLRFADIHEDKVTFVYAGDIYIADINSGQSTRLTSHEGFETFPKFSRDGKKIAFAGEYDGSRQVYTMNLDGSGLKQITYYNDVGPMPPRGGYDYRVMDWSADNKHVLVRGNRLPWGERMGRPYLVPVDGGLAEPLAVPETGGGMFSPDGKKYVYTPIDREFRTWKRYRGGRAQDVWIYNLENNTSEQLTTFKGTDNQPVWVGDKIYFLSDRDYTLNLYQYQKGGSPKKLTNHTTHDSLWASAGPSAIVYENDGFLYRFDPKTEKSSKLPITVEGQAGALVSQYKSVAGQIESMDISNDGQRAVFGARGEIFTVPASKGVIRNISKTPTAREISVSWSPNGKQIAYLSDASGEYDVYIRSQDGSGGATRLTDDGTIWRFAPVWSPDSKKLIFSDKNQTLWLLNVDSKRLSKLDSSDTNDITDYRWSPDSQWVVYTKQEASGYGSIWLANTDSRKARQLTSEKTSEQSPVFSADGNYLFFLSNRDYNLSFSSFEFNYLYNNATRVYAAQLTDDVPQLLPYKSDEVGQKSDAKKDKQDRSKDVKVDFAGFDARVIALPGNAGDYRNLQANGHQVFFIDGSNNGSTLKVFDINSQDDFKAVAESVSDYVLSANGEKALVRSGSNYAIVDAKPGQKVADNKLNLTHLAMNINPKAEWQQMYVDGWRILRDWFYDPNTHGMDWKQVREKYQPWVDAATHRTDLDYVFSEIAGELNAGHVYVNAGDQPRAERRQHGLLGAEFSKDKSGYFKVEKVFMGENWDDNFRSPFTEPGVNVNAGDYIVSINGVSTKSVNNIFELLQDTQNRTLEIEVNDRARTSGARTVFVKPIASETNLRYLNWVESRAKMVERLSGGRIGYLHLPNTAIEGNRELHKRFLPQITKDALIIDDRYNGGGFIPDRMIEILSRKTLNYWKFRGLKPNATPLIAHDGPKAMLINGYSSSGGDALPFYFRKLGLGKLIGTRTWGGLIGISGNPGLADGGLLLAATFRVMDADGNWVVENEGVSPDIEVLDRPELIHAGSDPSLERAVKELLKDLDENPRKSIKAPTPPSKF</sequence>
<dbReference type="SUPFAM" id="SSF52096">
    <property type="entry name" value="ClpP/crotonase"/>
    <property type="match status" value="1"/>
</dbReference>
<feature type="active site" description="Nucleophile" evidence="8">
    <location>
        <position position="966"/>
    </location>
</feature>
<proteinExistence type="inferred from homology"/>
<dbReference type="PIRSF" id="PIRSF036421">
    <property type="entry name" value="Tricorn_protease"/>
    <property type="match status" value="1"/>
</dbReference>
<protein>
    <recommendedName>
        <fullName evidence="7">Tricorn protease homolog</fullName>
        <ecNumber evidence="7">3.4.21.-</ecNumber>
    </recommendedName>
</protein>
<dbReference type="EMBL" id="CP133548">
    <property type="protein sequence ID" value="WMS88829.1"/>
    <property type="molecule type" value="Genomic_DNA"/>
</dbReference>
<dbReference type="InterPro" id="IPR005151">
    <property type="entry name" value="Tail-specific_protease"/>
</dbReference>
<evidence type="ECO:0000256" key="3">
    <source>
        <dbReference type="ARBA" id="ARBA00022490"/>
    </source>
</evidence>
<dbReference type="InterPro" id="IPR011044">
    <property type="entry name" value="Quino_amine_DH_bsu"/>
</dbReference>
<dbReference type="EC" id="3.4.21.-" evidence="7"/>
<dbReference type="SMART" id="SM00245">
    <property type="entry name" value="TSPc"/>
    <property type="match status" value="1"/>
</dbReference>
<keyword evidence="4 7" id="KW-0645">Protease</keyword>
<keyword evidence="5 7" id="KW-0378">Hydrolase</keyword>
<feature type="domain" description="Tail specific protease" evidence="10">
    <location>
        <begin position="845"/>
        <end position="1035"/>
    </location>
</feature>
<evidence type="ECO:0000256" key="5">
    <source>
        <dbReference type="ARBA" id="ARBA00022801"/>
    </source>
</evidence>
<dbReference type="Gene3D" id="2.130.10.10">
    <property type="entry name" value="YVTN repeat-like/Quinoprotein amine dehydrogenase"/>
    <property type="match status" value="1"/>
</dbReference>
<dbReference type="KEGG" id="plei:Q9312_07895"/>
<evidence type="ECO:0000259" key="10">
    <source>
        <dbReference type="SMART" id="SM00245"/>
    </source>
</evidence>
<feature type="active site" description="Charge relay system" evidence="8">
    <location>
        <position position="1024"/>
    </location>
</feature>
<dbReference type="Pfam" id="PF03572">
    <property type="entry name" value="Peptidase_S41"/>
    <property type="match status" value="1"/>
</dbReference>
<dbReference type="GO" id="GO:0006508">
    <property type="term" value="P:proteolysis"/>
    <property type="evidence" value="ECO:0007669"/>
    <property type="project" value="UniProtKB-UniRule"/>
</dbReference>
<dbReference type="RefSeq" id="WP_309204049.1">
    <property type="nucleotide sequence ID" value="NZ_CP133548.1"/>
</dbReference>
<dbReference type="InterPro" id="IPR029414">
    <property type="entry name" value="Tricorn_PDZ"/>
</dbReference>
<keyword evidence="3 7" id="KW-0963">Cytoplasm</keyword>
<dbReference type="GO" id="GO:0008236">
    <property type="term" value="F:serine-type peptidase activity"/>
    <property type="evidence" value="ECO:0007669"/>
    <property type="project" value="UniProtKB-UniRule"/>
</dbReference>
<dbReference type="Gene3D" id="2.30.42.10">
    <property type="match status" value="1"/>
</dbReference>